<dbReference type="Proteomes" id="UP000199009">
    <property type="component" value="Chromosome I"/>
</dbReference>
<evidence type="ECO:0000256" key="4">
    <source>
        <dbReference type="ARBA" id="ARBA00022840"/>
    </source>
</evidence>
<dbReference type="SUPFAM" id="SSF52540">
    <property type="entry name" value="P-loop containing nucleoside triphosphate hydrolases"/>
    <property type="match status" value="2"/>
</dbReference>
<evidence type="ECO:0000313" key="6">
    <source>
        <dbReference type="EMBL" id="SDG68292.1"/>
    </source>
</evidence>
<dbReference type="EMBL" id="LT629692">
    <property type="protein sequence ID" value="SDG68292.1"/>
    <property type="molecule type" value="Genomic_DNA"/>
</dbReference>
<reference evidence="6 7" key="1">
    <citation type="submission" date="2016-10" db="EMBL/GenBank/DDBJ databases">
        <authorList>
            <person name="de Groot N.N."/>
        </authorList>
    </citation>
    <scope>NUCLEOTIDE SEQUENCE [LARGE SCALE GENOMIC DNA]</scope>
    <source>
        <strain evidence="6 7">DSM 23142</strain>
    </source>
</reference>
<organism evidence="6 7">
    <name type="scientific">Microbacterium pygmaeum</name>
    <dbReference type="NCBI Taxonomy" id="370764"/>
    <lineage>
        <taxon>Bacteria</taxon>
        <taxon>Bacillati</taxon>
        <taxon>Actinomycetota</taxon>
        <taxon>Actinomycetes</taxon>
        <taxon>Micrococcales</taxon>
        <taxon>Microbacteriaceae</taxon>
        <taxon>Microbacterium</taxon>
    </lineage>
</organism>
<dbReference type="PANTHER" id="PTHR43790">
    <property type="entry name" value="CARBOHYDRATE TRANSPORT ATP-BINDING PROTEIN MG119-RELATED"/>
    <property type="match status" value="1"/>
</dbReference>
<dbReference type="GO" id="GO:0005524">
    <property type="term" value="F:ATP binding"/>
    <property type="evidence" value="ECO:0007669"/>
    <property type="project" value="UniProtKB-KW"/>
</dbReference>
<dbReference type="GO" id="GO:0016887">
    <property type="term" value="F:ATP hydrolysis activity"/>
    <property type="evidence" value="ECO:0007669"/>
    <property type="project" value="InterPro"/>
</dbReference>
<dbReference type="STRING" id="370764.SAMN04489810_0989"/>
<dbReference type="AlphaFoldDB" id="A0A1G7W8L5"/>
<accession>A0A1G7W8L5</accession>
<sequence>MAQVTNPQEAPDGGLTPAIRLRDLRKTYVEGVPVLEGVDLDVPHGQVTALVGANGSGKSTLVKILSGYHAPDRGSRIWIDGAEIEGQIAPAAARDAGLRFVHQDARLVSGVSVLDNMLVGAYHTGISGRVHWRSERRSVQALLDRWRIEVALDADPSNLPLATVSKLAVLRALRTEGDEKISALILDEPTAALGNDDSHNLLTWVRELAARERVGVLFIGHRLPEILSLADRVAVLRAGRIVAEEAAGELDEARLVHHVVGTEIAQFYPDREERRSVEPVLTVTGLGGAKVHDVDLHVGKGEVVGITGLAGSGFEDIPYLVVDPSARARGEVTIDGHKINLRRTTIARRGELGLVLVPADRKNKALAVDLTLRENLVLPRLRSFLRRGGLSRAAEHTDSIQVLKRFGVRPPDSRLAASSLSGGNQQKVVLAKWMSTRPQVLIIHEPTQGVDVGAKSEIFALLAESASQGLSTVLVSVEYEDLAHLCDRVYVVGEGRIVAELSGAQLTTEAITATALMGTERRKA</sequence>
<keyword evidence="2" id="KW-0677">Repeat</keyword>
<dbReference type="InterPro" id="IPR017871">
    <property type="entry name" value="ABC_transporter-like_CS"/>
</dbReference>
<gene>
    <name evidence="6" type="ORF">SAMN04489810_0989</name>
</gene>
<evidence type="ECO:0000256" key="3">
    <source>
        <dbReference type="ARBA" id="ARBA00022741"/>
    </source>
</evidence>
<evidence type="ECO:0000313" key="7">
    <source>
        <dbReference type="Proteomes" id="UP000199009"/>
    </source>
</evidence>
<feature type="domain" description="ABC transporter" evidence="5">
    <location>
        <begin position="19"/>
        <end position="263"/>
    </location>
</feature>
<dbReference type="PROSITE" id="PS50893">
    <property type="entry name" value="ABC_TRANSPORTER_2"/>
    <property type="match status" value="2"/>
</dbReference>
<dbReference type="Gene3D" id="3.40.50.300">
    <property type="entry name" value="P-loop containing nucleotide triphosphate hydrolases"/>
    <property type="match status" value="2"/>
</dbReference>
<feature type="domain" description="ABC transporter" evidence="5">
    <location>
        <begin position="275"/>
        <end position="519"/>
    </location>
</feature>
<dbReference type="CDD" id="cd03215">
    <property type="entry name" value="ABC_Carb_Monos_II"/>
    <property type="match status" value="1"/>
</dbReference>
<dbReference type="PROSITE" id="PS00211">
    <property type="entry name" value="ABC_TRANSPORTER_1"/>
    <property type="match status" value="1"/>
</dbReference>
<dbReference type="Pfam" id="PF00005">
    <property type="entry name" value="ABC_tran"/>
    <property type="match status" value="2"/>
</dbReference>
<dbReference type="PANTHER" id="PTHR43790:SF9">
    <property type="entry name" value="GALACTOFURANOSE TRANSPORTER ATP-BINDING PROTEIN YTFR"/>
    <property type="match status" value="1"/>
</dbReference>
<keyword evidence="3" id="KW-0547">Nucleotide-binding</keyword>
<evidence type="ECO:0000259" key="5">
    <source>
        <dbReference type="PROSITE" id="PS50893"/>
    </source>
</evidence>
<evidence type="ECO:0000256" key="1">
    <source>
        <dbReference type="ARBA" id="ARBA00022448"/>
    </source>
</evidence>
<dbReference type="InterPro" id="IPR003593">
    <property type="entry name" value="AAA+_ATPase"/>
</dbReference>
<evidence type="ECO:0000256" key="2">
    <source>
        <dbReference type="ARBA" id="ARBA00022737"/>
    </source>
</evidence>
<keyword evidence="4 6" id="KW-0067">ATP-binding</keyword>
<name>A0A1G7W8L5_9MICO</name>
<keyword evidence="7" id="KW-1185">Reference proteome</keyword>
<dbReference type="InterPro" id="IPR027417">
    <property type="entry name" value="P-loop_NTPase"/>
</dbReference>
<dbReference type="SMART" id="SM00382">
    <property type="entry name" value="AAA"/>
    <property type="match status" value="1"/>
</dbReference>
<dbReference type="InterPro" id="IPR003439">
    <property type="entry name" value="ABC_transporter-like_ATP-bd"/>
</dbReference>
<proteinExistence type="predicted"/>
<dbReference type="InterPro" id="IPR050107">
    <property type="entry name" value="ABC_carbohydrate_import_ATPase"/>
</dbReference>
<keyword evidence="1" id="KW-0813">Transport</keyword>
<protein>
    <submittedName>
        <fullName evidence="6">Monosaccharide ABC transporter ATP-binding protein, CUT2 family</fullName>
    </submittedName>
</protein>